<dbReference type="AlphaFoldDB" id="A0A0N5AF42"/>
<proteinExistence type="predicted"/>
<evidence type="ECO:0000313" key="4">
    <source>
        <dbReference type="Proteomes" id="UP000046393"/>
    </source>
</evidence>
<keyword evidence="4" id="KW-1185">Reference proteome</keyword>
<dbReference type="InterPro" id="IPR001715">
    <property type="entry name" value="CH_dom"/>
</dbReference>
<dbReference type="SMART" id="SM00033">
    <property type="entry name" value="CH"/>
    <property type="match status" value="1"/>
</dbReference>
<dbReference type="InterPro" id="IPR050540">
    <property type="entry name" value="F-actin_Monoox_Mical"/>
</dbReference>
<dbReference type="PANTHER" id="PTHR23167">
    <property type="entry name" value="CALPONIN HOMOLOGY DOMAIN-CONTAINING PROTEIN DDB_G0272472-RELATED"/>
    <property type="match status" value="1"/>
</dbReference>
<dbReference type="Proteomes" id="UP000046393">
    <property type="component" value="Unplaced"/>
</dbReference>
<dbReference type="Gene3D" id="1.10.418.10">
    <property type="entry name" value="Calponin-like domain"/>
    <property type="match status" value="1"/>
</dbReference>
<organism evidence="4 5">
    <name type="scientific">Syphacia muris</name>
    <dbReference type="NCBI Taxonomy" id="451379"/>
    <lineage>
        <taxon>Eukaryota</taxon>
        <taxon>Metazoa</taxon>
        <taxon>Ecdysozoa</taxon>
        <taxon>Nematoda</taxon>
        <taxon>Chromadorea</taxon>
        <taxon>Rhabditida</taxon>
        <taxon>Spirurina</taxon>
        <taxon>Oxyuridomorpha</taxon>
        <taxon>Oxyuroidea</taxon>
        <taxon>Oxyuridae</taxon>
        <taxon>Syphacia</taxon>
    </lineage>
</organism>
<reference evidence="5" key="1">
    <citation type="submission" date="2017-02" db="UniProtKB">
        <authorList>
            <consortium name="WormBaseParasite"/>
        </authorList>
    </citation>
    <scope>IDENTIFICATION</scope>
</reference>
<feature type="coiled-coil region" evidence="1">
    <location>
        <begin position="121"/>
        <end position="253"/>
    </location>
</feature>
<feature type="region of interest" description="Disordered" evidence="2">
    <location>
        <begin position="20"/>
        <end position="44"/>
    </location>
</feature>
<evidence type="ECO:0000256" key="2">
    <source>
        <dbReference type="SAM" id="MobiDB-lite"/>
    </source>
</evidence>
<keyword evidence="1" id="KW-0175">Coiled coil</keyword>
<dbReference type="InterPro" id="IPR036872">
    <property type="entry name" value="CH_dom_sf"/>
</dbReference>
<dbReference type="STRING" id="451379.A0A0N5AF42"/>
<dbReference type="PANTHER" id="PTHR23167:SF46">
    <property type="entry name" value="EPS15 HOMOLOGY DOMAIN CONTAINING PROTEIN-BINDING PROTEIN 1, ISOFORM F"/>
    <property type="match status" value="1"/>
</dbReference>
<dbReference type="Gene3D" id="1.10.287.1490">
    <property type="match status" value="1"/>
</dbReference>
<accession>A0A0N5AF42</accession>
<evidence type="ECO:0000313" key="5">
    <source>
        <dbReference type="WBParaSite" id="SMUV_0000287801-mRNA-1"/>
    </source>
</evidence>
<dbReference type="PROSITE" id="PS50021">
    <property type="entry name" value="CH"/>
    <property type="match status" value="1"/>
</dbReference>
<dbReference type="WBParaSite" id="SMUV_0000287801-mRNA-1">
    <property type="protein sequence ID" value="SMUV_0000287801-mRNA-1"/>
    <property type="gene ID" value="SMUV_0000287801"/>
</dbReference>
<name>A0A0N5AF42_9BILA</name>
<feature type="domain" description="Calponin-homology (CH)" evidence="3">
    <location>
        <begin position="346"/>
        <end position="451"/>
    </location>
</feature>
<evidence type="ECO:0000256" key="1">
    <source>
        <dbReference type="SAM" id="Coils"/>
    </source>
</evidence>
<dbReference type="SUPFAM" id="SSF47576">
    <property type="entry name" value="Calponin-homology domain, CH-domain"/>
    <property type="match status" value="1"/>
</dbReference>
<protein>
    <submittedName>
        <fullName evidence="5">Calponin-homology (CH) domain-containing protein</fullName>
    </submittedName>
</protein>
<dbReference type="Pfam" id="PF00307">
    <property type="entry name" value="CH"/>
    <property type="match status" value="1"/>
</dbReference>
<evidence type="ECO:0000259" key="3">
    <source>
        <dbReference type="PROSITE" id="PS50021"/>
    </source>
</evidence>
<sequence length="453" mass="51719">MKRVANTSDKVTIRVHRTASKAAAASSSVATPKESGTGSSFRSSSTKFEDRFQALISERKRLGSCEANVPVKQSFSGKLSKTMGNITTKEKVERRKANKFVFERHGDFNNTKEDYLAQKAFNAMEERCNCTLEQLEATEMELSELRRALQEFAKKNVELQNDILDYQKTIDSLNSELDKYRDEQLKATSSVVSKGDDKENFPSSNDEIQLEIERLRKNNKDLVFDNRSLKQQVKKLEDEVEEAWHANEELNSAMEAERMEWESLKTDLLVAVKVANDFKMEAQQEKQALLSKIVELQNRRLSSASVSTVQSLRRSVSALMSPSSSNWEDVAWDKLSNEPTSGRKNPTRFNALLQWCKFALKDHNDVEVTNFSSSWADGRALCYLLASFFPHKFDLKKVSVMSSAERLQLAFDVGREVGLQRQITVDDIVNTERPPWSLVMPYILNIYYVIRCL</sequence>